<name>A0ACB9ZX42_CATRO</name>
<evidence type="ECO:0000313" key="1">
    <source>
        <dbReference type="EMBL" id="KAI5652909.1"/>
    </source>
</evidence>
<dbReference type="EMBL" id="CM044707">
    <property type="protein sequence ID" value="KAI5652909.1"/>
    <property type="molecule type" value="Genomic_DNA"/>
</dbReference>
<protein>
    <submittedName>
        <fullName evidence="1">Uncharacterized protein</fullName>
    </submittedName>
</protein>
<proteinExistence type="predicted"/>
<dbReference type="Proteomes" id="UP001060085">
    <property type="component" value="Linkage Group LG07"/>
</dbReference>
<keyword evidence="2" id="KW-1185">Reference proteome</keyword>
<comment type="caution">
    <text evidence="1">The sequence shown here is derived from an EMBL/GenBank/DDBJ whole genome shotgun (WGS) entry which is preliminary data.</text>
</comment>
<evidence type="ECO:0000313" key="2">
    <source>
        <dbReference type="Proteomes" id="UP001060085"/>
    </source>
</evidence>
<gene>
    <name evidence="1" type="ORF">M9H77_30096</name>
</gene>
<accession>A0ACB9ZX42</accession>
<organism evidence="1 2">
    <name type="scientific">Catharanthus roseus</name>
    <name type="common">Madagascar periwinkle</name>
    <name type="synonym">Vinca rosea</name>
    <dbReference type="NCBI Taxonomy" id="4058"/>
    <lineage>
        <taxon>Eukaryota</taxon>
        <taxon>Viridiplantae</taxon>
        <taxon>Streptophyta</taxon>
        <taxon>Embryophyta</taxon>
        <taxon>Tracheophyta</taxon>
        <taxon>Spermatophyta</taxon>
        <taxon>Magnoliopsida</taxon>
        <taxon>eudicotyledons</taxon>
        <taxon>Gunneridae</taxon>
        <taxon>Pentapetalae</taxon>
        <taxon>asterids</taxon>
        <taxon>lamiids</taxon>
        <taxon>Gentianales</taxon>
        <taxon>Apocynaceae</taxon>
        <taxon>Rauvolfioideae</taxon>
        <taxon>Vinceae</taxon>
        <taxon>Catharanthinae</taxon>
        <taxon>Catharanthus</taxon>
    </lineage>
</organism>
<reference evidence="2" key="1">
    <citation type="journal article" date="2023" name="Nat. Plants">
        <title>Single-cell RNA sequencing provides a high-resolution roadmap for understanding the multicellular compartmentation of specialized metabolism.</title>
        <authorList>
            <person name="Sun S."/>
            <person name="Shen X."/>
            <person name="Li Y."/>
            <person name="Li Y."/>
            <person name="Wang S."/>
            <person name="Li R."/>
            <person name="Zhang H."/>
            <person name="Shen G."/>
            <person name="Guo B."/>
            <person name="Wei J."/>
            <person name="Xu J."/>
            <person name="St-Pierre B."/>
            <person name="Chen S."/>
            <person name="Sun C."/>
        </authorList>
    </citation>
    <scope>NUCLEOTIDE SEQUENCE [LARGE SCALE GENOMIC DNA]</scope>
</reference>
<sequence length="190" mass="21376">MKTPFRWDDRLVESQEGLEIKVGIRADLVGAPGSIAWFYVNGECLAGIDYEMPELVSDDLVIGSGLCSWCPTVVFHVLLNLGVEVALMCLDLVRLPSCARTPHIGSTLKVHSFKDLHLIHTNRKIFLEMIIRSFLEPYAMSDHLIFRKKFLAKKKCTCNSLRVSLTTFLNGDLDKEVYMEQPEGFGLVGN</sequence>